<proteinExistence type="predicted"/>
<evidence type="ECO:0000313" key="2">
    <source>
        <dbReference type="Proteomes" id="UP000535491"/>
    </source>
</evidence>
<dbReference type="SUPFAM" id="SSF50249">
    <property type="entry name" value="Nucleic acid-binding proteins"/>
    <property type="match status" value="1"/>
</dbReference>
<gene>
    <name evidence="1" type="ORF">H1191_18810</name>
</gene>
<dbReference type="Gene3D" id="2.40.50.140">
    <property type="entry name" value="Nucleic acid-binding proteins"/>
    <property type="match status" value="1"/>
</dbReference>
<dbReference type="EMBL" id="JACEIQ010000030">
    <property type="protein sequence ID" value="MBA4496318.1"/>
    <property type="molecule type" value="Genomic_DNA"/>
</dbReference>
<keyword evidence="2" id="KW-1185">Reference proteome</keyword>
<comment type="caution">
    <text evidence="1">The sequence shown here is derived from an EMBL/GenBank/DDBJ whole genome shotgun (WGS) entry which is preliminary data.</text>
</comment>
<evidence type="ECO:0000313" key="1">
    <source>
        <dbReference type="EMBL" id="MBA4496318.1"/>
    </source>
</evidence>
<dbReference type="AlphaFoldDB" id="A0A7W1WUP2"/>
<organism evidence="1 2">
    <name type="scientific">Paenactinomyces guangxiensis</name>
    <dbReference type="NCBI Taxonomy" id="1490290"/>
    <lineage>
        <taxon>Bacteria</taxon>
        <taxon>Bacillati</taxon>
        <taxon>Bacillota</taxon>
        <taxon>Bacilli</taxon>
        <taxon>Bacillales</taxon>
        <taxon>Thermoactinomycetaceae</taxon>
        <taxon>Paenactinomyces</taxon>
    </lineage>
</organism>
<protein>
    <submittedName>
        <fullName evidence="1">Cold shock domain-containing protein</fullName>
    </submittedName>
</protein>
<dbReference type="RefSeq" id="WP_181754633.1">
    <property type="nucleotide sequence ID" value="NZ_JACEIQ010000030.1"/>
</dbReference>
<dbReference type="Proteomes" id="UP000535491">
    <property type="component" value="Unassembled WGS sequence"/>
</dbReference>
<sequence length="85" mass="10049">MSTNPYLYGEVTHRTQDNKGSAYIIKDNEGKEFFCRYLDILTEGFRQLYIGDKVRFIPAEKDGKLYATYIVKLSDIEFDEDFIYK</sequence>
<dbReference type="InterPro" id="IPR012340">
    <property type="entry name" value="NA-bd_OB-fold"/>
</dbReference>
<reference evidence="1 2" key="1">
    <citation type="submission" date="2020-07" db="EMBL/GenBank/DDBJ databases">
        <authorList>
            <person name="Feng H."/>
        </authorList>
    </citation>
    <scope>NUCLEOTIDE SEQUENCE [LARGE SCALE GENOMIC DNA]</scope>
    <source>
        <strain evidence="2">s-10</strain>
    </source>
</reference>
<name>A0A7W1WUP2_9BACL</name>
<accession>A0A7W1WUP2</accession>